<organism evidence="2 5">
    <name type="scientific">Puccinia graminis f. sp. tritici</name>
    <dbReference type="NCBI Taxonomy" id="56615"/>
    <lineage>
        <taxon>Eukaryota</taxon>
        <taxon>Fungi</taxon>
        <taxon>Dikarya</taxon>
        <taxon>Basidiomycota</taxon>
        <taxon>Pucciniomycotina</taxon>
        <taxon>Pucciniomycetes</taxon>
        <taxon>Pucciniales</taxon>
        <taxon>Pucciniaceae</taxon>
        <taxon>Puccinia</taxon>
    </lineage>
</organism>
<keyword evidence="1" id="KW-0732">Signal</keyword>
<evidence type="ECO:0000313" key="5">
    <source>
        <dbReference type="Proteomes" id="UP000325313"/>
    </source>
</evidence>
<reference evidence="4 5" key="1">
    <citation type="submission" date="2019-05" db="EMBL/GenBank/DDBJ databases">
        <title>Emergence of the Ug99 lineage of the wheat stem rust pathogen through somatic hybridization.</title>
        <authorList>
            <person name="Li F."/>
            <person name="Upadhyaya N.M."/>
            <person name="Sperschneider J."/>
            <person name="Matny O."/>
            <person name="Nguyen-Phuc H."/>
            <person name="Mago R."/>
            <person name="Raley C."/>
            <person name="Miller M.E."/>
            <person name="Silverstein K.A.T."/>
            <person name="Henningsen E."/>
            <person name="Hirsch C.D."/>
            <person name="Visser B."/>
            <person name="Pretorius Z.A."/>
            <person name="Steffenson B.J."/>
            <person name="Schwessinger B."/>
            <person name="Dodds P.N."/>
            <person name="Figueroa M."/>
        </authorList>
    </citation>
    <scope>NUCLEOTIDE SEQUENCE [LARGE SCALE GENOMIC DNA]</scope>
    <source>
        <strain evidence="3">21-0</strain>
        <strain evidence="2 5">Ug99</strain>
    </source>
</reference>
<sequence length="101" mass="11017">MKSVIAILSACVLLLASGCAAVAMPRYFQTCRGDEYYTMKTCAKDSAGKPDYFPSDQSSKVGRPELSPLFTCVGGWNPVCCWNDGIMQKNNVCIPAQQVRI</sequence>
<comment type="caution">
    <text evidence="2">The sequence shown here is derived from an EMBL/GenBank/DDBJ whole genome shotgun (WGS) entry which is preliminary data.</text>
</comment>
<gene>
    <name evidence="3" type="ORF">PGT21_014536</name>
    <name evidence="2" type="ORF">PGTUg99_015238</name>
</gene>
<dbReference type="Proteomes" id="UP000325313">
    <property type="component" value="Unassembled WGS sequence"/>
</dbReference>
<dbReference type="Proteomes" id="UP000324748">
    <property type="component" value="Unassembled WGS sequence"/>
</dbReference>
<evidence type="ECO:0008006" key="6">
    <source>
        <dbReference type="Google" id="ProtNLM"/>
    </source>
</evidence>
<feature type="signal peptide" evidence="1">
    <location>
        <begin position="1"/>
        <end position="21"/>
    </location>
</feature>
<evidence type="ECO:0000313" key="2">
    <source>
        <dbReference type="EMBL" id="KAA1067109.1"/>
    </source>
</evidence>
<protein>
    <recommendedName>
        <fullName evidence="6">CBM1 domain-containing protein</fullName>
    </recommendedName>
</protein>
<evidence type="ECO:0000313" key="3">
    <source>
        <dbReference type="EMBL" id="KAA1071661.1"/>
    </source>
</evidence>
<proteinExistence type="predicted"/>
<dbReference type="AlphaFoldDB" id="A0A5B0LSL6"/>
<dbReference type="EMBL" id="VDEP01000507">
    <property type="protein sequence ID" value="KAA1067109.1"/>
    <property type="molecule type" value="Genomic_DNA"/>
</dbReference>
<dbReference type="EMBL" id="VSWC01000170">
    <property type="protein sequence ID" value="KAA1071661.1"/>
    <property type="molecule type" value="Genomic_DNA"/>
</dbReference>
<dbReference type="PROSITE" id="PS51257">
    <property type="entry name" value="PROKAR_LIPOPROTEIN"/>
    <property type="match status" value="1"/>
</dbReference>
<accession>A0A5B0LSL6</accession>
<feature type="chain" id="PRO_5036366042" description="CBM1 domain-containing protein" evidence="1">
    <location>
        <begin position="22"/>
        <end position="101"/>
    </location>
</feature>
<evidence type="ECO:0000313" key="4">
    <source>
        <dbReference type="Proteomes" id="UP000324748"/>
    </source>
</evidence>
<name>A0A5B0LSL6_PUCGR</name>
<evidence type="ECO:0000256" key="1">
    <source>
        <dbReference type="SAM" id="SignalP"/>
    </source>
</evidence>
<keyword evidence="4" id="KW-1185">Reference proteome</keyword>